<feature type="transmembrane region" description="Helical" evidence="6">
    <location>
        <begin position="6"/>
        <end position="25"/>
    </location>
</feature>
<dbReference type="GO" id="GO:0005886">
    <property type="term" value="C:plasma membrane"/>
    <property type="evidence" value="ECO:0007669"/>
    <property type="project" value="TreeGrafter"/>
</dbReference>
<evidence type="ECO:0000256" key="6">
    <source>
        <dbReference type="SAM" id="Phobius"/>
    </source>
</evidence>
<feature type="transmembrane region" description="Helical" evidence="6">
    <location>
        <begin position="214"/>
        <end position="231"/>
    </location>
</feature>
<accession>A0A937XDS4</accession>
<feature type="transmembrane region" description="Helical" evidence="6">
    <location>
        <begin position="138"/>
        <end position="157"/>
    </location>
</feature>
<comment type="caution">
    <text evidence="8">The sequence shown here is derived from an EMBL/GenBank/DDBJ whole genome shotgun (WGS) entry which is preliminary data.</text>
</comment>
<evidence type="ECO:0000256" key="3">
    <source>
        <dbReference type="ARBA" id="ARBA00022748"/>
    </source>
</evidence>
<evidence type="ECO:0000256" key="4">
    <source>
        <dbReference type="ARBA" id="ARBA00022989"/>
    </source>
</evidence>
<evidence type="ECO:0000256" key="1">
    <source>
        <dbReference type="ARBA" id="ARBA00004141"/>
    </source>
</evidence>
<evidence type="ECO:0000256" key="5">
    <source>
        <dbReference type="ARBA" id="ARBA00023136"/>
    </source>
</evidence>
<gene>
    <name evidence="8" type="ORF">FJY68_00925</name>
</gene>
<keyword evidence="4 6" id="KW-1133">Transmembrane helix</keyword>
<protein>
    <submittedName>
        <fullName evidence="8">Cytochrome C assembly protein</fullName>
    </submittedName>
</protein>
<keyword evidence="5 6" id="KW-0472">Membrane</keyword>
<reference evidence="8" key="1">
    <citation type="submission" date="2019-03" db="EMBL/GenBank/DDBJ databases">
        <title>Lake Tanganyika Metagenome-Assembled Genomes (MAGs).</title>
        <authorList>
            <person name="Tran P."/>
        </authorList>
    </citation>
    <scope>NUCLEOTIDE SEQUENCE</scope>
    <source>
        <strain evidence="8">K_DeepCast_150m_m2_040</strain>
    </source>
</reference>
<name>A0A937XDS4_UNCW3</name>
<feature type="domain" description="Cytochrome c assembly protein" evidence="7">
    <location>
        <begin position="95"/>
        <end position="262"/>
    </location>
</feature>
<evidence type="ECO:0000256" key="2">
    <source>
        <dbReference type="ARBA" id="ARBA00022692"/>
    </source>
</evidence>
<evidence type="ECO:0000313" key="9">
    <source>
        <dbReference type="Proteomes" id="UP000779900"/>
    </source>
</evidence>
<dbReference type="InterPro" id="IPR002541">
    <property type="entry name" value="Cyt_c_assembly"/>
</dbReference>
<dbReference type="Proteomes" id="UP000779900">
    <property type="component" value="Unassembled WGS sequence"/>
</dbReference>
<dbReference type="GO" id="GO:0020037">
    <property type="term" value="F:heme binding"/>
    <property type="evidence" value="ECO:0007669"/>
    <property type="project" value="InterPro"/>
</dbReference>
<feature type="transmembrane region" description="Helical" evidence="6">
    <location>
        <begin position="45"/>
        <end position="64"/>
    </location>
</feature>
<dbReference type="InterPro" id="IPR045062">
    <property type="entry name" value="Cyt_c_biogenesis_CcsA/CcmC"/>
</dbReference>
<feature type="transmembrane region" description="Helical" evidence="6">
    <location>
        <begin position="76"/>
        <end position="94"/>
    </location>
</feature>
<feature type="transmembrane region" description="Helical" evidence="6">
    <location>
        <begin position="240"/>
        <end position="258"/>
    </location>
</feature>
<dbReference type="Pfam" id="PF01578">
    <property type="entry name" value="Cytochrom_C_asm"/>
    <property type="match status" value="1"/>
</dbReference>
<dbReference type="PANTHER" id="PTHR30071">
    <property type="entry name" value="HEME EXPORTER PROTEIN C"/>
    <property type="match status" value="1"/>
</dbReference>
<sequence>MSAGIAAILGLTAAAWAGALLFVVVEWRRSGTPLSGTAGRWSRALAVVGVVALGVHIVVAWVKLGRPPMRTLGETRLWYAFFVPIIGLAVEQRLRLAAARVPTLLMGLVFVVLGLARPDAFDRTMMPALQSPWLIPHVIVYMAGYAVMGLAAALALWELGSATRRREPVAVTAVRAPLLLVRVGVPLLTIGMALGAVWAQVAWGDYWTWDPKEAWAFISWAAYLLILHSAARGRTSPKRMLVLIALAAAGILVTWFLVNVLPSAVSSVHTYTR</sequence>
<proteinExistence type="predicted"/>
<organism evidence="8 9">
    <name type="scientific">candidate division WOR-3 bacterium</name>
    <dbReference type="NCBI Taxonomy" id="2052148"/>
    <lineage>
        <taxon>Bacteria</taxon>
        <taxon>Bacteria division WOR-3</taxon>
    </lineage>
</organism>
<keyword evidence="3" id="KW-0201">Cytochrome c-type biogenesis</keyword>
<evidence type="ECO:0000259" key="7">
    <source>
        <dbReference type="Pfam" id="PF01578"/>
    </source>
</evidence>
<comment type="subcellular location">
    <subcellularLocation>
        <location evidence="1">Membrane</location>
        <topology evidence="1">Multi-pass membrane protein</topology>
    </subcellularLocation>
</comment>
<dbReference type="PANTHER" id="PTHR30071:SF1">
    <property type="entry name" value="CYTOCHROME B_B6 PROTEIN-RELATED"/>
    <property type="match status" value="1"/>
</dbReference>
<keyword evidence="2 6" id="KW-0812">Transmembrane</keyword>
<dbReference type="EMBL" id="VGIR01000002">
    <property type="protein sequence ID" value="MBM3330394.1"/>
    <property type="molecule type" value="Genomic_DNA"/>
</dbReference>
<feature type="transmembrane region" description="Helical" evidence="6">
    <location>
        <begin position="101"/>
        <end position="118"/>
    </location>
</feature>
<dbReference type="AlphaFoldDB" id="A0A937XDS4"/>
<evidence type="ECO:0000313" key="8">
    <source>
        <dbReference type="EMBL" id="MBM3330394.1"/>
    </source>
</evidence>
<dbReference type="GO" id="GO:0017004">
    <property type="term" value="P:cytochrome complex assembly"/>
    <property type="evidence" value="ECO:0007669"/>
    <property type="project" value="UniProtKB-KW"/>
</dbReference>
<feature type="transmembrane region" description="Helical" evidence="6">
    <location>
        <begin position="178"/>
        <end position="202"/>
    </location>
</feature>